<dbReference type="InterPro" id="IPR016032">
    <property type="entry name" value="Sig_transdc_resp-reg_C-effctor"/>
</dbReference>
<dbReference type="Pfam" id="PF08769">
    <property type="entry name" value="Spo0A_C"/>
    <property type="match status" value="1"/>
</dbReference>
<dbReference type="InterPro" id="IPR036388">
    <property type="entry name" value="WH-like_DNA-bd_sf"/>
</dbReference>
<dbReference type="InterPro" id="IPR014879">
    <property type="entry name" value="Spo0A_C"/>
</dbReference>
<dbReference type="Proteomes" id="UP000244338">
    <property type="component" value="Unassembled WGS sequence"/>
</dbReference>
<dbReference type="SMART" id="SM00448">
    <property type="entry name" value="REC"/>
    <property type="match status" value="1"/>
</dbReference>
<keyword evidence="11 13" id="KW-0804">Transcription</keyword>
<evidence type="ECO:0000313" key="18">
    <source>
        <dbReference type="Proteomes" id="UP000244338"/>
    </source>
</evidence>
<keyword evidence="4 15" id="KW-0597">Phosphoprotein</keyword>
<comment type="caution">
    <text evidence="17">The sequence shown here is derived from an EMBL/GenBank/DDBJ whole genome shotgun (WGS) entry which is preliminary data.</text>
</comment>
<feature type="binding site" evidence="14">
    <location>
        <position position="9"/>
    </location>
    <ligand>
        <name>Ca(2+)</name>
        <dbReference type="ChEBI" id="CHEBI:29108"/>
    </ligand>
</feature>
<keyword evidence="2 13" id="KW-0963">Cytoplasm</keyword>
<dbReference type="GO" id="GO:0042173">
    <property type="term" value="P:regulation of sporulation resulting in formation of a cellular spore"/>
    <property type="evidence" value="ECO:0007669"/>
    <property type="project" value="InterPro"/>
</dbReference>
<organism evidence="17 18">
    <name type="scientific">Candidatus Carbonibacillus altaicus</name>
    <dbReference type="NCBI Taxonomy" id="2163959"/>
    <lineage>
        <taxon>Bacteria</taxon>
        <taxon>Bacillati</taxon>
        <taxon>Bacillota</taxon>
        <taxon>Bacilli</taxon>
        <taxon>Bacillales</taxon>
        <taxon>Candidatus Carbonibacillus</taxon>
    </lineage>
</organism>
<evidence type="ECO:0000256" key="14">
    <source>
        <dbReference type="PIRSR" id="PIRSR002937-1"/>
    </source>
</evidence>
<dbReference type="InterPro" id="IPR050595">
    <property type="entry name" value="Bact_response_regulator"/>
</dbReference>
<keyword evidence="5 13" id="KW-0106">Calcium</keyword>
<keyword evidence="9 13" id="KW-0238">DNA-binding</keyword>
<dbReference type="Gene3D" id="1.10.10.10">
    <property type="entry name" value="Winged helix-like DNA-binding domain superfamily/Winged helix DNA-binding domain"/>
    <property type="match status" value="1"/>
</dbReference>
<dbReference type="EMBL" id="PEBX01000012">
    <property type="protein sequence ID" value="PTQ57138.1"/>
    <property type="molecule type" value="Genomic_DNA"/>
</dbReference>
<dbReference type="AlphaFoldDB" id="A0A2R6Y397"/>
<dbReference type="Gene3D" id="3.40.50.2300">
    <property type="match status" value="1"/>
</dbReference>
<evidence type="ECO:0000313" key="17">
    <source>
        <dbReference type="EMBL" id="PTQ57138.1"/>
    </source>
</evidence>
<dbReference type="GO" id="GO:0005509">
    <property type="term" value="F:calcium ion binding"/>
    <property type="evidence" value="ECO:0007669"/>
    <property type="project" value="UniProtKB-UniRule"/>
</dbReference>
<proteinExistence type="predicted"/>
<reference evidence="18" key="1">
    <citation type="journal article" date="2018" name="Sci. Rep.">
        <title>Lignite coal burning seam in the remote Altai Mountains harbors a hydrogen-driven thermophilic microbial community.</title>
        <authorList>
            <person name="Kadnikov V.V."/>
            <person name="Mardanov A.V."/>
            <person name="Ivasenko D.A."/>
            <person name="Antsiferov D.V."/>
            <person name="Beletsky A.V."/>
            <person name="Karnachuk O.V."/>
            <person name="Ravin N.V."/>
        </authorList>
    </citation>
    <scope>NUCLEOTIDE SEQUENCE [LARGE SCALE GENOMIC DNA]</scope>
</reference>
<evidence type="ECO:0000256" key="4">
    <source>
        <dbReference type="ARBA" id="ARBA00022553"/>
    </source>
</evidence>
<dbReference type="InterPro" id="IPR011006">
    <property type="entry name" value="CheY-like_superfamily"/>
</dbReference>
<gene>
    <name evidence="17" type="ORF">BSOLF_2170</name>
</gene>
<sequence length="280" mass="31516">MIEVMIADDNRDFVRQLSQFLNAQEDMSVVAFAHNGQEAIQLLKQHTPDVLLLDIIMPVVDGIAVLEALDLEARPGMKTIVLSAFGQEETTQRAALYGASYFMLKPLDFDMLARRIREICAHSGHVREEYAPYKRTVDALGSLEHPGEEPSKPKSDFKSGDAQLEAKITALLHEIGVPAHIKGYIYLREAIAKVYHRIDYLGSITKALYPEIAEMYGTLPTRVERSIRHAIEVAWQRGNLDTLAKYFGATVSQYKAKPTNSEFIAMLADRLRIEDKVLRS</sequence>
<feature type="modified residue" description="4-aspartylphosphate" evidence="15">
    <location>
        <position position="54"/>
    </location>
</feature>
<evidence type="ECO:0000256" key="9">
    <source>
        <dbReference type="ARBA" id="ARBA00023125"/>
    </source>
</evidence>
<dbReference type="GO" id="GO:0005737">
    <property type="term" value="C:cytoplasm"/>
    <property type="evidence" value="ECO:0007669"/>
    <property type="project" value="UniProtKB-SubCell"/>
</dbReference>
<keyword evidence="6 13" id="KW-0749">Sporulation</keyword>
<dbReference type="GO" id="GO:0000160">
    <property type="term" value="P:phosphorelay signal transduction system"/>
    <property type="evidence" value="ECO:0007669"/>
    <property type="project" value="UniProtKB-UniRule"/>
</dbReference>
<accession>A0A2R6Y397</accession>
<keyword evidence="10 13" id="KW-0010">Activator</keyword>
<dbReference type="PROSITE" id="PS50110">
    <property type="entry name" value="RESPONSE_REGULATORY"/>
    <property type="match status" value="1"/>
</dbReference>
<dbReference type="GO" id="GO:0030435">
    <property type="term" value="P:sporulation resulting in formation of a cellular spore"/>
    <property type="evidence" value="ECO:0007669"/>
    <property type="project" value="UniProtKB-UniRule"/>
</dbReference>
<evidence type="ECO:0000256" key="1">
    <source>
        <dbReference type="ARBA" id="ARBA00004496"/>
    </source>
</evidence>
<dbReference type="Pfam" id="PF00072">
    <property type="entry name" value="Response_reg"/>
    <property type="match status" value="1"/>
</dbReference>
<evidence type="ECO:0000256" key="2">
    <source>
        <dbReference type="ARBA" id="ARBA00022490"/>
    </source>
</evidence>
<evidence type="ECO:0000256" key="7">
    <source>
        <dbReference type="ARBA" id="ARBA00023012"/>
    </source>
</evidence>
<keyword evidence="8 13" id="KW-0805">Transcription regulation</keyword>
<evidence type="ECO:0000259" key="16">
    <source>
        <dbReference type="PROSITE" id="PS50110"/>
    </source>
</evidence>
<dbReference type="PIRSF" id="PIRSF002937">
    <property type="entry name" value="Res_reg_Spo0A"/>
    <property type="match status" value="1"/>
</dbReference>
<comment type="function">
    <text evidence="12">May play the central regulatory role in sporulation. It may be an element of the effector pathway responsible for the activation of sporulation genes in response to nutritional stress. Spo0A may act in concert with Spo0H (a sigma factor) to control the expression of some genes that are critical to the sporulation process. Repressor of abrB, activator of the spoIIa operon. Binds the DNA sequence 5'-TGNCGAA-3' (0A box).</text>
</comment>
<comment type="cofactor">
    <cofactor evidence="13 14">
        <name>Ca(2+)</name>
        <dbReference type="ChEBI" id="CHEBI:29108"/>
    </cofactor>
    <text evidence="13 14">Binds 1 Ca(2+) ion per subunit.</text>
</comment>
<dbReference type="PANTHER" id="PTHR44591:SF14">
    <property type="entry name" value="PROTEIN PILG"/>
    <property type="match status" value="1"/>
</dbReference>
<feature type="domain" description="Response regulatory" evidence="16">
    <location>
        <begin position="3"/>
        <end position="120"/>
    </location>
</feature>
<comment type="subcellular location">
    <subcellularLocation>
        <location evidence="1 13">Cytoplasm</location>
    </subcellularLocation>
</comment>
<dbReference type="InterPro" id="IPR012052">
    <property type="entry name" value="Spore_0_A"/>
</dbReference>
<evidence type="ECO:0000256" key="15">
    <source>
        <dbReference type="PROSITE-ProRule" id="PRU00169"/>
    </source>
</evidence>
<feature type="binding site" evidence="14">
    <location>
        <position position="54"/>
    </location>
    <ligand>
        <name>Ca(2+)</name>
        <dbReference type="ChEBI" id="CHEBI:29108"/>
    </ligand>
</feature>
<dbReference type="PANTHER" id="PTHR44591">
    <property type="entry name" value="STRESS RESPONSE REGULATOR PROTEIN 1"/>
    <property type="match status" value="1"/>
</dbReference>
<dbReference type="InterPro" id="IPR001789">
    <property type="entry name" value="Sig_transdc_resp-reg_receiver"/>
</dbReference>
<protein>
    <recommendedName>
        <fullName evidence="13">Stage 0 sporulation protein A homolog</fullName>
    </recommendedName>
</protein>
<dbReference type="SUPFAM" id="SSF52172">
    <property type="entry name" value="CheY-like"/>
    <property type="match status" value="1"/>
</dbReference>
<keyword evidence="7 13" id="KW-0902">Two-component regulatory system</keyword>
<comment type="function">
    <text evidence="13">May play the central regulatory role in sporulation. It may be an element of the effector pathway responsible for the activation of sporulation genes in response to nutritional stress. Spo0A may act in concert with spo0H (a sigma factor) to control the expression of some genes that are critical to the sporulation process.</text>
</comment>
<name>A0A2R6Y397_9BACL</name>
<evidence type="ECO:0000256" key="8">
    <source>
        <dbReference type="ARBA" id="ARBA00023015"/>
    </source>
</evidence>
<feature type="binding site" evidence="14">
    <location>
        <position position="8"/>
    </location>
    <ligand>
        <name>Ca(2+)</name>
        <dbReference type="ChEBI" id="CHEBI:29108"/>
    </ligand>
</feature>
<evidence type="ECO:0000256" key="5">
    <source>
        <dbReference type="ARBA" id="ARBA00022837"/>
    </source>
</evidence>
<keyword evidence="13 14" id="KW-0479">Metal-binding</keyword>
<dbReference type="GO" id="GO:0003677">
    <property type="term" value="F:DNA binding"/>
    <property type="evidence" value="ECO:0007669"/>
    <property type="project" value="UniProtKB-KW"/>
</dbReference>
<evidence type="ECO:0000256" key="10">
    <source>
        <dbReference type="ARBA" id="ARBA00023159"/>
    </source>
</evidence>
<evidence type="ECO:0000256" key="12">
    <source>
        <dbReference type="ARBA" id="ARBA00025691"/>
    </source>
</evidence>
<dbReference type="GO" id="GO:0003700">
    <property type="term" value="F:DNA-binding transcription factor activity"/>
    <property type="evidence" value="ECO:0007669"/>
    <property type="project" value="InterPro"/>
</dbReference>
<dbReference type="GO" id="GO:0051606">
    <property type="term" value="P:detection of stimulus"/>
    <property type="evidence" value="ECO:0007669"/>
    <property type="project" value="UniProtKB-UniRule"/>
</dbReference>
<dbReference type="SUPFAM" id="SSF46894">
    <property type="entry name" value="C-terminal effector domain of the bipartite response regulators"/>
    <property type="match status" value="1"/>
</dbReference>
<evidence type="ECO:0000256" key="3">
    <source>
        <dbReference type="ARBA" id="ARBA00022491"/>
    </source>
</evidence>
<evidence type="ECO:0000256" key="11">
    <source>
        <dbReference type="ARBA" id="ARBA00023163"/>
    </source>
</evidence>
<evidence type="ECO:0000256" key="13">
    <source>
        <dbReference type="PIRNR" id="PIRNR002937"/>
    </source>
</evidence>
<dbReference type="NCBIfam" id="TIGR02875">
    <property type="entry name" value="spore_0_A"/>
    <property type="match status" value="1"/>
</dbReference>
<evidence type="ECO:0000256" key="6">
    <source>
        <dbReference type="ARBA" id="ARBA00022969"/>
    </source>
</evidence>
<keyword evidence="3 13" id="KW-0678">Repressor</keyword>